<dbReference type="AlphaFoldDB" id="E6XK24"/>
<reference evidence="1 2" key="1">
    <citation type="submission" date="2011-01" db="EMBL/GenBank/DDBJ databases">
        <title>Complete sequence of Shewanella putrefaciens 200.</title>
        <authorList>
            <consortium name="US DOE Joint Genome Institute"/>
            <person name="Lucas S."/>
            <person name="Copeland A."/>
            <person name="Lapidus A."/>
            <person name="Cheng J.-F."/>
            <person name="Bruce D."/>
            <person name="Goodwin L."/>
            <person name="Pitluck S."/>
            <person name="Munk A.C."/>
            <person name="Detter J.C."/>
            <person name="Han C."/>
            <person name="Tapia R."/>
            <person name="Land M."/>
            <person name="Hauser L."/>
            <person name="Chang Y.-J."/>
            <person name="Jeffries C."/>
            <person name="Kyrpides N."/>
            <person name="Ivanova N."/>
            <person name="Mikhailova N."/>
            <person name="Kolker E."/>
            <person name="Lawrence C."/>
            <person name="McCue L.A."/>
            <person name="DiChristina T."/>
            <person name="Nealson K."/>
            <person name="Fredrickson J.K."/>
            <person name="Woyke T."/>
        </authorList>
    </citation>
    <scope>NUCLEOTIDE SEQUENCE [LARGE SCALE GENOMIC DNA]</scope>
    <source>
        <strain evidence="1 2">200</strain>
    </source>
</reference>
<evidence type="ECO:0000313" key="2">
    <source>
        <dbReference type="Proteomes" id="UP000008209"/>
    </source>
</evidence>
<evidence type="ECO:0000313" key="1">
    <source>
        <dbReference type="EMBL" id="ADV55454.1"/>
    </source>
</evidence>
<dbReference type="EMBL" id="CP002457">
    <property type="protein sequence ID" value="ADV55454.1"/>
    <property type="molecule type" value="Genomic_DNA"/>
</dbReference>
<accession>E6XK24</accession>
<sequence length="118" mass="13495">MNIEELFKKSLTDDLSYGDFEMLSAAERVSIEDAFNRISIFIARKFDAGEVSYEDGDYAMNGVWPIMLDFIMKQDIPLVEPCYEIYCAFDAGEYDHRDGADPVEKYTKPAIKDVLKNA</sequence>
<organism evidence="1 2">
    <name type="scientific">Shewanella putrefaciens (strain 200)</name>
    <dbReference type="NCBI Taxonomy" id="399804"/>
    <lineage>
        <taxon>Bacteria</taxon>
        <taxon>Pseudomonadati</taxon>
        <taxon>Pseudomonadota</taxon>
        <taxon>Gammaproteobacteria</taxon>
        <taxon>Alteromonadales</taxon>
        <taxon>Shewanellaceae</taxon>
        <taxon>Shewanella</taxon>
    </lineage>
</organism>
<proteinExistence type="predicted"/>
<name>E6XK24_SHEP2</name>
<dbReference type="OrthoDB" id="1495661at2"/>
<dbReference type="PATRIC" id="fig|399804.5.peg.3161"/>
<dbReference type="KEGG" id="shp:Sput200_3056"/>
<gene>
    <name evidence="1" type="ordered locus">Sput200_3056</name>
</gene>
<dbReference type="Proteomes" id="UP000008209">
    <property type="component" value="Chromosome"/>
</dbReference>
<protein>
    <submittedName>
        <fullName evidence="1">Uncharacterized protein</fullName>
    </submittedName>
</protein>
<dbReference type="HOGENOM" id="CLU_159344_0_0_6"/>